<organism evidence="2 3">
    <name type="scientific">Pedobacter riviphilus</name>
    <dbReference type="NCBI Taxonomy" id="2766984"/>
    <lineage>
        <taxon>Bacteria</taxon>
        <taxon>Pseudomonadati</taxon>
        <taxon>Bacteroidota</taxon>
        <taxon>Sphingobacteriia</taxon>
        <taxon>Sphingobacteriales</taxon>
        <taxon>Sphingobacteriaceae</taxon>
        <taxon>Pedobacter</taxon>
    </lineage>
</organism>
<accession>A0ABX6TLQ3</accession>
<name>A0ABX6TLQ3_9SPHI</name>
<sequence>MKKIVLISLLLYGFAAQAQFNALAKQMNKDCTAESVLKEPGRFLDAHIGGVTGGGKEGISSTEIANARKMMEAFENITKPKLQFTGGLAKASFGLNSKIYYNQFSICSYTYNLGFHAFVCNVQTHKLAIVDEYQGVLRVIGNPSFQKAFNSFQGNADAYKIPANSQLVNAPFIAILNYYGFADSRVVNAINNGNGFIDLNSEQAGNLSSYPVIENKPGKGYGINFPNSGFVTVNNDFVYRHAFITHSDIPFFIPITRKKFLQDMLEYYDREKWGLYLYSKRK</sequence>
<dbReference type="RefSeq" id="WP_190328595.1">
    <property type="nucleotide sequence ID" value="NZ_CP061171.1"/>
</dbReference>
<dbReference type="EMBL" id="CP061171">
    <property type="protein sequence ID" value="QNR86416.1"/>
    <property type="molecule type" value="Genomic_DNA"/>
</dbReference>
<feature type="chain" id="PRO_5045462440" evidence="1">
    <location>
        <begin position="19"/>
        <end position="282"/>
    </location>
</feature>
<dbReference type="Proteomes" id="UP000516439">
    <property type="component" value="Chromosome"/>
</dbReference>
<evidence type="ECO:0000256" key="1">
    <source>
        <dbReference type="SAM" id="SignalP"/>
    </source>
</evidence>
<keyword evidence="3" id="KW-1185">Reference proteome</keyword>
<keyword evidence="1" id="KW-0732">Signal</keyword>
<evidence type="ECO:0000313" key="3">
    <source>
        <dbReference type="Proteomes" id="UP000516439"/>
    </source>
</evidence>
<gene>
    <name evidence="2" type="ORF">H9N25_08505</name>
</gene>
<reference evidence="2 3" key="1">
    <citation type="submission" date="2020-09" db="EMBL/GenBank/DDBJ databases">
        <title>Pedobacter sp. SW-16 isolated from soil near Yeocheon.</title>
        <authorList>
            <person name="Im H.S."/>
            <person name="Joung Y."/>
            <person name="Lee S.-S."/>
        </authorList>
    </citation>
    <scope>NUCLEOTIDE SEQUENCE [LARGE SCALE GENOMIC DNA]</scope>
    <source>
        <strain evidence="2 3">SW-16</strain>
    </source>
</reference>
<evidence type="ECO:0000313" key="2">
    <source>
        <dbReference type="EMBL" id="QNR86416.1"/>
    </source>
</evidence>
<proteinExistence type="predicted"/>
<feature type="signal peptide" evidence="1">
    <location>
        <begin position="1"/>
        <end position="18"/>
    </location>
</feature>
<protein>
    <submittedName>
        <fullName evidence="2">Uncharacterized protein</fullName>
    </submittedName>
</protein>